<keyword evidence="3" id="KW-0560">Oxidoreductase</keyword>
<protein>
    <submittedName>
        <fullName evidence="8">Iron-sulfur protein</fullName>
    </submittedName>
</protein>
<dbReference type="Gene3D" id="2.102.10.10">
    <property type="entry name" value="Rieske [2Fe-2S] iron-sulphur domain"/>
    <property type="match status" value="1"/>
</dbReference>
<dbReference type="InterPro" id="IPR017941">
    <property type="entry name" value="Rieske_2Fe-2S"/>
</dbReference>
<dbReference type="SUPFAM" id="SSF55961">
    <property type="entry name" value="Bet v1-like"/>
    <property type="match status" value="1"/>
</dbReference>
<gene>
    <name evidence="8" type="ORF">GOOTI_153_00110</name>
</gene>
<dbReference type="PROSITE" id="PS51296">
    <property type="entry name" value="RIESKE"/>
    <property type="match status" value="1"/>
</dbReference>
<keyword evidence="1" id="KW-0001">2Fe-2S</keyword>
<dbReference type="GO" id="GO:0004497">
    <property type="term" value="F:monooxygenase activity"/>
    <property type="evidence" value="ECO:0007669"/>
    <property type="project" value="UniProtKB-ARBA"/>
</dbReference>
<dbReference type="OrthoDB" id="5243643at2"/>
<dbReference type="AlphaFoldDB" id="H5TP93"/>
<dbReference type="RefSeq" id="WP_007239524.1">
    <property type="nucleotide sequence ID" value="NZ_BAFB01000153.1"/>
</dbReference>
<feature type="region of interest" description="Disordered" evidence="6">
    <location>
        <begin position="1"/>
        <end position="28"/>
    </location>
</feature>
<dbReference type="Gene3D" id="3.90.380.10">
    <property type="entry name" value="Naphthalene 1,2-dioxygenase Alpha Subunit, Chain A, domain 1"/>
    <property type="match status" value="1"/>
</dbReference>
<sequence>MTTTENTTAAPDAVGNRTVTARSAGRNRPTYAVGARRHLDADEIAATGLRDRWYPILPSHMVRPGEVVPVRRLEVDWVLFRGAQGKIYMLEDRCPHRSAPLSVGQHLGDRIACAYHGVQVDGEGTVVSVPGMPDCALEGRRATVSLEVVEAADTIFAFIPLTAESVPTPFALPDRLVDPEVSWFPNYAEWAGPWRFYMDNVLDPMHGAFLHRNSHSMFGGDTSARFRIRETDRGFFFEKTDQRGVNFDWVEFVRGSMDYVDLEIPYGPGAGPGGVFGIVGMSCPIDRDTSAVFHWRTRRVSGWEREAWRFMYRTTLEEKHWVVLEQDRMVLEVLADDADREEHLYQHDLGVSRIRRIYRADAVAQAKKLAEVNA</sequence>
<organism evidence="8 9">
    <name type="scientific">Gordonia otitidis (strain DSM 44809 / CCUG 52243 / JCM 12355 / NBRC 100426 / IFM 10032)</name>
    <dbReference type="NCBI Taxonomy" id="1108044"/>
    <lineage>
        <taxon>Bacteria</taxon>
        <taxon>Bacillati</taxon>
        <taxon>Actinomycetota</taxon>
        <taxon>Actinomycetes</taxon>
        <taxon>Mycobacteriales</taxon>
        <taxon>Gordoniaceae</taxon>
        <taxon>Gordonia</taxon>
    </lineage>
</organism>
<evidence type="ECO:0000313" key="8">
    <source>
        <dbReference type="EMBL" id="GAB35301.1"/>
    </source>
</evidence>
<dbReference type="PANTHER" id="PTHR21266:SF60">
    <property type="entry name" value="3-KETOSTEROID-9-ALPHA-MONOOXYGENASE, OXYGENASE COMPONENT"/>
    <property type="match status" value="1"/>
</dbReference>
<reference evidence="8" key="1">
    <citation type="submission" date="2012-02" db="EMBL/GenBank/DDBJ databases">
        <title>Whole genome shotgun sequence of Gordonia otitidis NBRC 100426.</title>
        <authorList>
            <person name="Yoshida I."/>
            <person name="Hosoyama A."/>
            <person name="Tsuchikane K."/>
            <person name="Katsumata H."/>
            <person name="Yamazaki S."/>
            <person name="Fujita N."/>
        </authorList>
    </citation>
    <scope>NUCLEOTIDE SEQUENCE [LARGE SCALE GENOMIC DNA]</scope>
    <source>
        <strain evidence="8">NBRC 100426</strain>
    </source>
</reference>
<dbReference type="GO" id="GO:0046872">
    <property type="term" value="F:metal ion binding"/>
    <property type="evidence" value="ECO:0007669"/>
    <property type="project" value="UniProtKB-KW"/>
</dbReference>
<dbReference type="PANTHER" id="PTHR21266">
    <property type="entry name" value="IRON-SULFUR DOMAIN CONTAINING PROTEIN"/>
    <property type="match status" value="1"/>
</dbReference>
<dbReference type="InterPro" id="IPR036922">
    <property type="entry name" value="Rieske_2Fe-2S_sf"/>
</dbReference>
<keyword evidence="5" id="KW-0411">Iron-sulfur</keyword>
<evidence type="ECO:0000313" key="9">
    <source>
        <dbReference type="Proteomes" id="UP000005038"/>
    </source>
</evidence>
<name>H5TP93_GORO1</name>
<evidence type="ECO:0000256" key="3">
    <source>
        <dbReference type="ARBA" id="ARBA00023002"/>
    </source>
</evidence>
<evidence type="ECO:0000256" key="6">
    <source>
        <dbReference type="SAM" id="MobiDB-lite"/>
    </source>
</evidence>
<proteinExistence type="predicted"/>
<feature type="domain" description="Rieske" evidence="7">
    <location>
        <begin position="53"/>
        <end position="157"/>
    </location>
</feature>
<dbReference type="STRING" id="1108044.GOOTI_153_00110"/>
<evidence type="ECO:0000259" key="7">
    <source>
        <dbReference type="PROSITE" id="PS51296"/>
    </source>
</evidence>
<evidence type="ECO:0000256" key="5">
    <source>
        <dbReference type="ARBA" id="ARBA00023014"/>
    </source>
</evidence>
<dbReference type="EMBL" id="BAFB01000153">
    <property type="protein sequence ID" value="GAB35301.1"/>
    <property type="molecule type" value="Genomic_DNA"/>
</dbReference>
<dbReference type="SUPFAM" id="SSF50022">
    <property type="entry name" value="ISP domain"/>
    <property type="match status" value="1"/>
</dbReference>
<keyword evidence="9" id="KW-1185">Reference proteome</keyword>
<keyword evidence="2" id="KW-0479">Metal-binding</keyword>
<accession>H5TP93</accession>
<keyword evidence="4" id="KW-0408">Iron</keyword>
<dbReference type="GO" id="GO:0051537">
    <property type="term" value="F:2 iron, 2 sulfur cluster binding"/>
    <property type="evidence" value="ECO:0007669"/>
    <property type="project" value="UniProtKB-KW"/>
</dbReference>
<dbReference type="Pfam" id="PF00355">
    <property type="entry name" value="Rieske"/>
    <property type="match status" value="1"/>
</dbReference>
<comment type="caution">
    <text evidence="8">The sequence shown here is derived from an EMBL/GenBank/DDBJ whole genome shotgun (WGS) entry which is preliminary data.</text>
</comment>
<dbReference type="Proteomes" id="UP000005038">
    <property type="component" value="Unassembled WGS sequence"/>
</dbReference>
<dbReference type="InterPro" id="IPR050584">
    <property type="entry name" value="Cholesterol_7-desaturase"/>
</dbReference>
<evidence type="ECO:0000256" key="1">
    <source>
        <dbReference type="ARBA" id="ARBA00022714"/>
    </source>
</evidence>
<evidence type="ECO:0000256" key="2">
    <source>
        <dbReference type="ARBA" id="ARBA00022723"/>
    </source>
</evidence>
<evidence type="ECO:0000256" key="4">
    <source>
        <dbReference type="ARBA" id="ARBA00023004"/>
    </source>
</evidence>
<dbReference type="GO" id="GO:0016705">
    <property type="term" value="F:oxidoreductase activity, acting on paired donors, with incorporation or reduction of molecular oxygen"/>
    <property type="evidence" value="ECO:0007669"/>
    <property type="project" value="UniProtKB-ARBA"/>
</dbReference>